<evidence type="ECO:0000256" key="4">
    <source>
        <dbReference type="SAM" id="SignalP"/>
    </source>
</evidence>
<dbReference type="GO" id="GO:0004568">
    <property type="term" value="F:chitinase activity"/>
    <property type="evidence" value="ECO:0007669"/>
    <property type="project" value="TreeGrafter"/>
</dbReference>
<dbReference type="PROSITE" id="PS50941">
    <property type="entry name" value="CHIT_BIND_I_2"/>
    <property type="match status" value="4"/>
</dbReference>
<comment type="caution">
    <text evidence="2">Lacks conserved residue(s) required for the propagation of feature annotation.</text>
</comment>
<dbReference type="InterPro" id="IPR001002">
    <property type="entry name" value="Chitin-bd_1"/>
</dbReference>
<organism evidence="7 8">
    <name type="scientific">Volvox reticuliferus</name>
    <dbReference type="NCBI Taxonomy" id="1737510"/>
    <lineage>
        <taxon>Eukaryota</taxon>
        <taxon>Viridiplantae</taxon>
        <taxon>Chlorophyta</taxon>
        <taxon>core chlorophytes</taxon>
        <taxon>Chlorophyceae</taxon>
        <taxon>CS clade</taxon>
        <taxon>Chlamydomonadales</taxon>
        <taxon>Volvocaceae</taxon>
        <taxon>Volvox</taxon>
    </lineage>
</organism>
<feature type="domain" description="Chitin-binding type-1" evidence="5">
    <location>
        <begin position="431"/>
        <end position="475"/>
    </location>
</feature>
<dbReference type="SUPFAM" id="SSF57016">
    <property type="entry name" value="Plant lectins/antimicrobial peptides"/>
    <property type="match status" value="4"/>
</dbReference>
<keyword evidence="2" id="KW-1015">Disulfide bond</keyword>
<dbReference type="Gene3D" id="3.30.60.10">
    <property type="entry name" value="Endochitinase-like"/>
    <property type="match status" value="5"/>
</dbReference>
<feature type="domain" description="GH18" evidence="6">
    <location>
        <begin position="33"/>
        <end position="374"/>
    </location>
</feature>
<feature type="disulfide bond" evidence="2">
    <location>
        <begin position="394"/>
        <end position="408"/>
    </location>
</feature>
<dbReference type="GO" id="GO:0005975">
    <property type="term" value="P:carbohydrate metabolic process"/>
    <property type="evidence" value="ECO:0007669"/>
    <property type="project" value="InterPro"/>
</dbReference>
<dbReference type="SMART" id="SM00636">
    <property type="entry name" value="Glyco_18"/>
    <property type="match status" value="1"/>
</dbReference>
<dbReference type="InterPro" id="IPR029070">
    <property type="entry name" value="Chitinase_insertion_sf"/>
</dbReference>
<dbReference type="InterPro" id="IPR018371">
    <property type="entry name" value="Chitin-binding_1_CS"/>
</dbReference>
<proteinExistence type="predicted"/>
<feature type="disulfide bond" evidence="2">
    <location>
        <begin position="450"/>
        <end position="464"/>
    </location>
</feature>
<dbReference type="Gene3D" id="3.20.20.80">
    <property type="entry name" value="Glycosidases"/>
    <property type="match status" value="1"/>
</dbReference>
<dbReference type="PROSITE" id="PS00026">
    <property type="entry name" value="CHIT_BIND_I_1"/>
    <property type="match status" value="1"/>
</dbReference>
<dbReference type="InterPro" id="IPR036861">
    <property type="entry name" value="Endochitinase-like_sf"/>
</dbReference>
<evidence type="ECO:0000313" key="8">
    <source>
        <dbReference type="Proteomes" id="UP000722791"/>
    </source>
</evidence>
<dbReference type="InterPro" id="IPR011583">
    <property type="entry name" value="Chitinase_II/V-like_cat"/>
</dbReference>
<dbReference type="SUPFAM" id="SSF51445">
    <property type="entry name" value="(Trans)glycosidases"/>
    <property type="match status" value="1"/>
</dbReference>
<dbReference type="Pfam" id="PF00704">
    <property type="entry name" value="Glyco_hydro_18"/>
    <property type="match status" value="1"/>
</dbReference>
<evidence type="ECO:0000256" key="2">
    <source>
        <dbReference type="PROSITE-ProRule" id="PRU00261"/>
    </source>
</evidence>
<evidence type="ECO:0000256" key="1">
    <source>
        <dbReference type="ARBA" id="ARBA00022669"/>
    </source>
</evidence>
<dbReference type="PANTHER" id="PTHR11177:SF317">
    <property type="entry name" value="CHITINASE 12-RELATED"/>
    <property type="match status" value="1"/>
</dbReference>
<dbReference type="CDD" id="cd00035">
    <property type="entry name" value="ChtBD1"/>
    <property type="match status" value="1"/>
</dbReference>
<sequence length="894" mass="93231">MGRNLSFGLLAAIFGAAVAHRAYAGVAVTLPDSVTGLYIAGWAENPFSKLSFFNTSAINLAGVSHAYYSFLWINGTTSKVYDPFGNLHLFAALKPRWPATKFILSIGGGGFSNTIWNTAATTGLTAFVDSAIKAMKDSDADGIDIDWETPTQATRDTYTRLCATLRARLDSEGAAASPPRHYWLTAATQAIVAAGSFDGFNLTALKYSLDLFNIMTYSMHDPCYWETATHFHTGWTECAKALDYYIGKGVSPTQLVLGLAFYGHEYTLIDPTNYMYPAPSVESRDCSTMKTPSYRSILRDLNTTGGSVFVNVPERSAYYVNAKRWVTFDTPETMALKIQGARSYGVGGVMIWEASLDLPEGSLLRAVASRQMNTTRPCGGGFIGTGVCADTSLCCSEFGYCGLTEMNCGARCRSGPCIAYPSPPPRPPPPPPNCGNGVIGSGVCVISTDCCSSAGYCGTTAPWCGVNCVGGPCWYKAGFPPPAPHPLLPPAPSPPPPLQYGCGGGIVGNGICPIATDCCSAYGWCANTPAHCGYGCKGGPCTSFPPPPPGDDGPMCGGGVVGNGRCGNAGDCCSKFGYCGSSIEVCGENCVGGNCWYPPPPSNANTTTKPPAPKPPLPMTPPPPKKPSPASPFTSPKAPSPKPPAPKPPSPPPPYPKPSSPKAPSPKPPSPKPPSPPPPSPKPPSPKPPSPKPPSPPPPSPKPPSPKPPSPKPPSPPPPSPKPPSPNAPSPKPPSPKQPSPKPPQPPKPPLPDALVPCGNGRVGNGTCLDRSLCCSAAGFCAISQDHCYWSCVGGPCWDPPPPPPAAPGALVLPSPPPPLPLDTVYCGDGVVGNKQCRLKHLCCSGAGYCAYTVDHCLTYCVGGPCWMPPPSSVQMSNTTFPSPSKHRRILGVA</sequence>
<evidence type="ECO:0000259" key="5">
    <source>
        <dbReference type="PROSITE" id="PS50941"/>
    </source>
</evidence>
<dbReference type="PRINTS" id="PR01217">
    <property type="entry name" value="PRICHEXTENSN"/>
</dbReference>
<dbReference type="PROSITE" id="PS51910">
    <property type="entry name" value="GH18_2"/>
    <property type="match status" value="1"/>
</dbReference>
<evidence type="ECO:0000313" key="7">
    <source>
        <dbReference type="EMBL" id="GIM08108.1"/>
    </source>
</evidence>
<feature type="signal peptide" evidence="4">
    <location>
        <begin position="1"/>
        <end position="19"/>
    </location>
</feature>
<evidence type="ECO:0000259" key="6">
    <source>
        <dbReference type="PROSITE" id="PS51910"/>
    </source>
</evidence>
<feature type="compositionally biased region" description="Pro residues" evidence="3">
    <location>
        <begin position="638"/>
        <end position="752"/>
    </location>
</feature>
<feature type="compositionally biased region" description="Pro residues" evidence="3">
    <location>
        <begin position="610"/>
        <end position="630"/>
    </location>
</feature>
<dbReference type="GO" id="GO:0008061">
    <property type="term" value="F:chitin binding"/>
    <property type="evidence" value="ECO:0007669"/>
    <property type="project" value="UniProtKB-UniRule"/>
</dbReference>
<keyword evidence="4" id="KW-0732">Signal</keyword>
<dbReference type="Gene3D" id="3.10.50.10">
    <property type="match status" value="1"/>
</dbReference>
<evidence type="ECO:0008006" key="9">
    <source>
        <dbReference type="Google" id="ProtNLM"/>
    </source>
</evidence>
<gene>
    <name evidence="7" type="ORF">Vretimale_12202</name>
</gene>
<keyword evidence="1 2" id="KW-0147">Chitin-binding</keyword>
<name>A0A8J4LRM9_9CHLO</name>
<feature type="domain" description="Chitin-binding type-1" evidence="5">
    <location>
        <begin position="553"/>
        <end position="597"/>
    </location>
</feature>
<feature type="disulfide bond" evidence="2">
    <location>
        <begin position="572"/>
        <end position="586"/>
    </location>
</feature>
<feature type="disulfide bond" evidence="2">
    <location>
        <begin position="518"/>
        <end position="532"/>
    </location>
</feature>
<accession>A0A8J4LRM9</accession>
<evidence type="ECO:0000256" key="3">
    <source>
        <dbReference type="SAM" id="MobiDB-lite"/>
    </source>
</evidence>
<feature type="region of interest" description="Disordered" evidence="3">
    <location>
        <begin position="604"/>
        <end position="755"/>
    </location>
</feature>
<dbReference type="InterPro" id="IPR050314">
    <property type="entry name" value="Glycosyl_Hydrlase_18"/>
</dbReference>
<dbReference type="Proteomes" id="UP000722791">
    <property type="component" value="Unassembled WGS sequence"/>
</dbReference>
<dbReference type="GO" id="GO:0006032">
    <property type="term" value="P:chitin catabolic process"/>
    <property type="evidence" value="ECO:0007669"/>
    <property type="project" value="TreeGrafter"/>
</dbReference>
<feature type="domain" description="Chitin-binding type-1" evidence="5">
    <location>
        <begin position="375"/>
        <end position="419"/>
    </location>
</feature>
<dbReference type="SMART" id="SM00270">
    <property type="entry name" value="ChtBD1"/>
    <property type="match status" value="6"/>
</dbReference>
<feature type="chain" id="PRO_5035304768" description="Chitinase" evidence="4">
    <location>
        <begin position="20"/>
        <end position="894"/>
    </location>
</feature>
<dbReference type="InterPro" id="IPR017853">
    <property type="entry name" value="GH"/>
</dbReference>
<dbReference type="PANTHER" id="PTHR11177">
    <property type="entry name" value="CHITINASE"/>
    <property type="match status" value="1"/>
</dbReference>
<reference evidence="7" key="1">
    <citation type="journal article" date="2021" name="Proc. Natl. Acad. Sci. U.S.A.">
        <title>Three genomes in the algal genus Volvox reveal the fate of a haploid sex-determining region after a transition to homothallism.</title>
        <authorList>
            <person name="Yamamoto K."/>
            <person name="Hamaji T."/>
            <person name="Kawai-Toyooka H."/>
            <person name="Matsuzaki R."/>
            <person name="Takahashi F."/>
            <person name="Nishimura Y."/>
            <person name="Kawachi M."/>
            <person name="Noguchi H."/>
            <person name="Minakuchi Y."/>
            <person name="Umen J.G."/>
            <person name="Toyoda A."/>
            <person name="Nozaki H."/>
        </authorList>
    </citation>
    <scope>NUCLEOTIDE SEQUENCE</scope>
    <source>
        <strain evidence="7">NIES-3785</strain>
    </source>
</reference>
<comment type="caution">
    <text evidence="7">The sequence shown here is derived from an EMBL/GenBank/DDBJ whole genome shotgun (WGS) entry which is preliminary data.</text>
</comment>
<dbReference type="EMBL" id="BNCQ01000026">
    <property type="protein sequence ID" value="GIM08108.1"/>
    <property type="molecule type" value="Genomic_DNA"/>
</dbReference>
<dbReference type="GO" id="GO:0005576">
    <property type="term" value="C:extracellular region"/>
    <property type="evidence" value="ECO:0007669"/>
    <property type="project" value="TreeGrafter"/>
</dbReference>
<dbReference type="AlphaFoldDB" id="A0A8J4LRM9"/>
<protein>
    <recommendedName>
        <fullName evidence="9">Chitinase</fullName>
    </recommendedName>
</protein>
<feature type="domain" description="Chitin-binding type-1" evidence="5">
    <location>
        <begin position="499"/>
        <end position="543"/>
    </location>
</feature>
<dbReference type="InterPro" id="IPR001223">
    <property type="entry name" value="Glyco_hydro18_cat"/>
</dbReference>